<dbReference type="GO" id="GO:0016051">
    <property type="term" value="P:carbohydrate biosynthetic process"/>
    <property type="evidence" value="ECO:0007669"/>
    <property type="project" value="InterPro"/>
</dbReference>
<evidence type="ECO:0000313" key="11">
    <source>
        <dbReference type="Proteomes" id="UP000593567"/>
    </source>
</evidence>
<evidence type="ECO:0000256" key="8">
    <source>
        <dbReference type="ARBA" id="ARBA00023180"/>
    </source>
</evidence>
<dbReference type="OrthoDB" id="2019940at2759"/>
<evidence type="ECO:0000256" key="5">
    <source>
        <dbReference type="ARBA" id="ARBA00022989"/>
    </source>
</evidence>
<dbReference type="AlphaFoldDB" id="A0A7J7JZP2"/>
<dbReference type="PANTHER" id="PTHR12137:SF54">
    <property type="entry name" value="CARBOHYDRATE SULFOTRANSFERASE"/>
    <property type="match status" value="1"/>
</dbReference>
<dbReference type="Gene3D" id="3.40.50.300">
    <property type="entry name" value="P-loop containing nucleotide triphosphate hydrolases"/>
    <property type="match status" value="1"/>
</dbReference>
<organism evidence="10 11">
    <name type="scientific">Bugula neritina</name>
    <name type="common">Brown bryozoan</name>
    <name type="synonym">Sertularia neritina</name>
    <dbReference type="NCBI Taxonomy" id="10212"/>
    <lineage>
        <taxon>Eukaryota</taxon>
        <taxon>Metazoa</taxon>
        <taxon>Spiralia</taxon>
        <taxon>Lophotrochozoa</taxon>
        <taxon>Bryozoa</taxon>
        <taxon>Gymnolaemata</taxon>
        <taxon>Cheilostomatida</taxon>
        <taxon>Flustrina</taxon>
        <taxon>Buguloidea</taxon>
        <taxon>Bugulidae</taxon>
        <taxon>Bugula</taxon>
    </lineage>
</organism>
<comment type="subcellular location">
    <subcellularLocation>
        <location evidence="1 9">Golgi apparatus membrane</location>
        <topology evidence="1 9">Single-pass type II membrane protein</topology>
    </subcellularLocation>
</comment>
<comment type="similarity">
    <text evidence="2 9">Belongs to the sulfotransferase 2 family.</text>
</comment>
<comment type="caution">
    <text evidence="10">The sequence shown here is derived from an EMBL/GenBank/DDBJ whole genome shotgun (WGS) entry which is preliminary data.</text>
</comment>
<dbReference type="EMBL" id="VXIV02001603">
    <property type="protein sequence ID" value="KAF6031447.1"/>
    <property type="molecule type" value="Genomic_DNA"/>
</dbReference>
<proteinExistence type="inferred from homology"/>
<gene>
    <name evidence="10" type="ORF">EB796_010242</name>
</gene>
<keyword evidence="9" id="KW-0119">Carbohydrate metabolism</keyword>
<keyword evidence="11" id="KW-1185">Reference proteome</keyword>
<dbReference type="GO" id="GO:0000139">
    <property type="term" value="C:Golgi membrane"/>
    <property type="evidence" value="ECO:0007669"/>
    <property type="project" value="UniProtKB-SubCell"/>
</dbReference>
<keyword evidence="8 9" id="KW-0325">Glycoprotein</keyword>
<dbReference type="GO" id="GO:0008146">
    <property type="term" value="F:sulfotransferase activity"/>
    <property type="evidence" value="ECO:0007669"/>
    <property type="project" value="InterPro"/>
</dbReference>
<accession>A0A7J7JZP2</accession>
<dbReference type="EC" id="2.8.2.-" evidence="9"/>
<dbReference type="Pfam" id="PF03567">
    <property type="entry name" value="Sulfotransfer_2"/>
    <property type="match status" value="1"/>
</dbReference>
<protein>
    <recommendedName>
        <fullName evidence="9">Carbohydrate sulfotransferase</fullName>
        <ecNumber evidence="9">2.8.2.-</ecNumber>
    </recommendedName>
</protein>
<dbReference type="Proteomes" id="UP000593567">
    <property type="component" value="Unassembled WGS sequence"/>
</dbReference>
<keyword evidence="4" id="KW-0812">Transmembrane</keyword>
<keyword evidence="5" id="KW-1133">Transmembrane helix</keyword>
<sequence length="328" mass="38297">MGQKLNASALLIGVSVVAITLVTVTLVPTSVWREHPDRNLLIMKNMHFSLNTTSQQLERLTSMQKVCKRKPPIEKKFQGIYPSAFMSFRNVSFALLPKTGTTNILRMICITVGPKCTNITGYPDEYHYVPRFLQGVGNLTKYTKQGRNPKFIFTFVRNPWRRLVSAYIEKVLFTDSYIAICSWNKNEKFKSLHKEIKANNQTLTFKEFLRYCVIEQYFNGGAMKMEPHYRPQILSGALCEINYNFIGQTETYDEDIKVVLEQFQISNITWLMNEAKKYRKPNEKANLTSSTYLQHWKTVDSWMINLLKEIYADDFEMFNYPLSPFYIL</sequence>
<dbReference type="InterPro" id="IPR005331">
    <property type="entry name" value="Sulfotransferase"/>
</dbReference>
<evidence type="ECO:0000313" key="10">
    <source>
        <dbReference type="EMBL" id="KAF6031447.1"/>
    </source>
</evidence>
<evidence type="ECO:0000256" key="6">
    <source>
        <dbReference type="ARBA" id="ARBA00023034"/>
    </source>
</evidence>
<evidence type="ECO:0000256" key="9">
    <source>
        <dbReference type="RuleBase" id="RU364020"/>
    </source>
</evidence>
<keyword evidence="9" id="KW-0735">Signal-anchor</keyword>
<evidence type="ECO:0000256" key="2">
    <source>
        <dbReference type="ARBA" id="ARBA00006339"/>
    </source>
</evidence>
<reference evidence="10" key="1">
    <citation type="submission" date="2020-06" db="EMBL/GenBank/DDBJ databases">
        <title>Draft genome of Bugula neritina, a colonial animal packing powerful symbionts and potential medicines.</title>
        <authorList>
            <person name="Rayko M."/>
        </authorList>
    </citation>
    <scope>NUCLEOTIDE SEQUENCE [LARGE SCALE GENOMIC DNA]</scope>
    <source>
        <strain evidence="10">Kwan_BN1</strain>
    </source>
</reference>
<name>A0A7J7JZP2_BUGNE</name>
<evidence type="ECO:0000256" key="1">
    <source>
        <dbReference type="ARBA" id="ARBA00004323"/>
    </source>
</evidence>
<keyword evidence="7" id="KW-0472">Membrane</keyword>
<evidence type="ECO:0000256" key="4">
    <source>
        <dbReference type="ARBA" id="ARBA00022692"/>
    </source>
</evidence>
<keyword evidence="6 9" id="KW-0333">Golgi apparatus</keyword>
<dbReference type="InterPro" id="IPR027417">
    <property type="entry name" value="P-loop_NTPase"/>
</dbReference>
<evidence type="ECO:0000256" key="7">
    <source>
        <dbReference type="ARBA" id="ARBA00023136"/>
    </source>
</evidence>
<keyword evidence="3 9" id="KW-0808">Transferase</keyword>
<dbReference type="PANTHER" id="PTHR12137">
    <property type="entry name" value="CARBOHYDRATE SULFOTRANSFERASE"/>
    <property type="match status" value="1"/>
</dbReference>
<dbReference type="InterPro" id="IPR018011">
    <property type="entry name" value="Carb_sulfotrans_8-10"/>
</dbReference>
<evidence type="ECO:0000256" key="3">
    <source>
        <dbReference type="ARBA" id="ARBA00022679"/>
    </source>
</evidence>